<sequence>QIGALLGILNPGVAEFVSSGQFNNSNSYNSKSTGFSGFGHSMPHFNLNEAVQQQQQQQQQQPQQQQSPGSSSSDSSKQPWGQPALLSCRLSL</sequence>
<proteinExistence type="predicted"/>
<evidence type="ECO:0000256" key="1">
    <source>
        <dbReference type="SAM" id="MobiDB-lite"/>
    </source>
</evidence>
<gene>
    <name evidence="2" type="ORF">PGLA2088_LOCUS1820</name>
</gene>
<accession>A0A813HJT5</accession>
<reference evidence="2" key="1">
    <citation type="submission" date="2021-02" db="EMBL/GenBank/DDBJ databases">
        <authorList>
            <person name="Dougan E. K."/>
            <person name="Rhodes N."/>
            <person name="Thang M."/>
            <person name="Chan C."/>
        </authorList>
    </citation>
    <scope>NUCLEOTIDE SEQUENCE</scope>
</reference>
<evidence type="ECO:0000313" key="3">
    <source>
        <dbReference type="Proteomes" id="UP000626109"/>
    </source>
</evidence>
<comment type="caution">
    <text evidence="2">The sequence shown here is derived from an EMBL/GenBank/DDBJ whole genome shotgun (WGS) entry which is preliminary data.</text>
</comment>
<dbReference type="AlphaFoldDB" id="A0A813HJT5"/>
<dbReference type="EMBL" id="CAJNNW010001423">
    <property type="protein sequence ID" value="CAE8638247.1"/>
    <property type="molecule type" value="Genomic_DNA"/>
</dbReference>
<feature type="compositionally biased region" description="Low complexity" evidence="1">
    <location>
        <begin position="52"/>
        <end position="79"/>
    </location>
</feature>
<name>A0A813HJT5_POLGL</name>
<feature type="region of interest" description="Disordered" evidence="1">
    <location>
        <begin position="28"/>
        <end position="92"/>
    </location>
</feature>
<evidence type="ECO:0000313" key="2">
    <source>
        <dbReference type="EMBL" id="CAE8638247.1"/>
    </source>
</evidence>
<protein>
    <submittedName>
        <fullName evidence="2">Uncharacterized protein</fullName>
    </submittedName>
</protein>
<dbReference type="Proteomes" id="UP000626109">
    <property type="component" value="Unassembled WGS sequence"/>
</dbReference>
<organism evidence="2 3">
    <name type="scientific">Polarella glacialis</name>
    <name type="common">Dinoflagellate</name>
    <dbReference type="NCBI Taxonomy" id="89957"/>
    <lineage>
        <taxon>Eukaryota</taxon>
        <taxon>Sar</taxon>
        <taxon>Alveolata</taxon>
        <taxon>Dinophyceae</taxon>
        <taxon>Suessiales</taxon>
        <taxon>Suessiaceae</taxon>
        <taxon>Polarella</taxon>
    </lineage>
</organism>
<feature type="non-terminal residue" evidence="2">
    <location>
        <position position="92"/>
    </location>
</feature>